<sequence>MGQIKVSTDKLESAGSQMKTVMSQVDSIRGNLASTAGGVTSGWRGSSEGSFNDMWRRWNNAMKHLTEAIETTSKQLNSASDVYEETDRKAVQVK</sequence>
<feature type="compositionally biased region" description="Basic and acidic residues" evidence="2">
    <location>
        <begin position="85"/>
        <end position="94"/>
    </location>
</feature>
<accession>A0ABT3X5E5</accession>
<evidence type="ECO:0000313" key="3">
    <source>
        <dbReference type="EMBL" id="MCX7572109.1"/>
    </source>
</evidence>
<organism evidence="3 4">
    <name type="scientific">Tumebacillus lacus</name>
    <dbReference type="NCBI Taxonomy" id="2995335"/>
    <lineage>
        <taxon>Bacteria</taxon>
        <taxon>Bacillati</taxon>
        <taxon>Bacillota</taxon>
        <taxon>Bacilli</taxon>
        <taxon>Bacillales</taxon>
        <taxon>Alicyclobacillaceae</taxon>
        <taxon>Tumebacillus</taxon>
    </lineage>
</organism>
<evidence type="ECO:0000256" key="1">
    <source>
        <dbReference type="RuleBase" id="RU362001"/>
    </source>
</evidence>
<keyword evidence="4" id="KW-1185">Reference proteome</keyword>
<reference evidence="3 4" key="1">
    <citation type="submission" date="2022-11" db="EMBL/GenBank/DDBJ databases">
        <title>Study of microbial diversity in lake waters.</title>
        <authorList>
            <person name="Zhang J."/>
        </authorList>
    </citation>
    <scope>NUCLEOTIDE SEQUENCE [LARGE SCALE GENOMIC DNA]</scope>
    <source>
        <strain evidence="3 4">DT12</strain>
    </source>
</reference>
<dbReference type="NCBIfam" id="TIGR03930">
    <property type="entry name" value="WXG100_ESAT6"/>
    <property type="match status" value="1"/>
</dbReference>
<proteinExistence type="inferred from homology"/>
<dbReference type="Proteomes" id="UP001208017">
    <property type="component" value="Unassembled WGS sequence"/>
</dbReference>
<gene>
    <name evidence="3" type="ORF">OS242_19485</name>
</gene>
<dbReference type="EMBL" id="JAPMLT010000016">
    <property type="protein sequence ID" value="MCX7572109.1"/>
    <property type="molecule type" value="Genomic_DNA"/>
</dbReference>
<comment type="similarity">
    <text evidence="1">Belongs to the WXG100 family.</text>
</comment>
<dbReference type="InterPro" id="IPR036689">
    <property type="entry name" value="ESAT-6-like_sf"/>
</dbReference>
<comment type="caution">
    <text evidence="3">The sequence shown here is derived from an EMBL/GenBank/DDBJ whole genome shotgun (WGS) entry which is preliminary data.</text>
</comment>
<dbReference type="Pfam" id="PF06013">
    <property type="entry name" value="WXG100"/>
    <property type="match status" value="1"/>
</dbReference>
<name>A0ABT3X5E5_9BACL</name>
<evidence type="ECO:0000256" key="2">
    <source>
        <dbReference type="SAM" id="MobiDB-lite"/>
    </source>
</evidence>
<dbReference type="InterPro" id="IPR010310">
    <property type="entry name" value="T7SS_ESAT-6-like"/>
</dbReference>
<dbReference type="Gene3D" id="1.10.287.1060">
    <property type="entry name" value="ESAT-6-like"/>
    <property type="match status" value="1"/>
</dbReference>
<dbReference type="SUPFAM" id="SSF140453">
    <property type="entry name" value="EsxAB dimer-like"/>
    <property type="match status" value="1"/>
</dbReference>
<evidence type="ECO:0000313" key="4">
    <source>
        <dbReference type="Proteomes" id="UP001208017"/>
    </source>
</evidence>
<dbReference type="RefSeq" id="WP_267153360.1">
    <property type="nucleotide sequence ID" value="NZ_JAPMLT010000016.1"/>
</dbReference>
<protein>
    <recommendedName>
        <fullName evidence="1">ESAT-6-like protein</fullName>
    </recommendedName>
</protein>
<feature type="region of interest" description="Disordered" evidence="2">
    <location>
        <begin position="75"/>
        <end position="94"/>
    </location>
</feature>